<keyword evidence="2" id="KW-1185">Reference proteome</keyword>
<reference evidence="1" key="1">
    <citation type="submission" date="2022-05" db="EMBL/GenBank/DDBJ databases">
        <title>Chromosome-level genome of Chaenocephalus aceratus.</title>
        <authorList>
            <person name="Park H."/>
        </authorList>
    </citation>
    <scope>NUCLEOTIDE SEQUENCE</scope>
    <source>
        <strain evidence="1">KU_202001</strain>
    </source>
</reference>
<protein>
    <submittedName>
        <fullName evidence="1">Uncharacterized protein</fullName>
    </submittedName>
</protein>
<accession>A0ACB9X1P6</accession>
<comment type="caution">
    <text evidence="1">The sequence shown here is derived from an EMBL/GenBank/DDBJ whole genome shotgun (WGS) entry which is preliminary data.</text>
</comment>
<organism evidence="1 2">
    <name type="scientific">Chaenocephalus aceratus</name>
    <name type="common">Blackfin icefish</name>
    <name type="synonym">Chaenichthys aceratus</name>
    <dbReference type="NCBI Taxonomy" id="36190"/>
    <lineage>
        <taxon>Eukaryota</taxon>
        <taxon>Metazoa</taxon>
        <taxon>Chordata</taxon>
        <taxon>Craniata</taxon>
        <taxon>Vertebrata</taxon>
        <taxon>Euteleostomi</taxon>
        <taxon>Actinopterygii</taxon>
        <taxon>Neopterygii</taxon>
        <taxon>Teleostei</taxon>
        <taxon>Neoteleostei</taxon>
        <taxon>Acanthomorphata</taxon>
        <taxon>Eupercaria</taxon>
        <taxon>Perciformes</taxon>
        <taxon>Notothenioidei</taxon>
        <taxon>Channichthyidae</taxon>
        <taxon>Chaenocephalus</taxon>
    </lineage>
</organism>
<evidence type="ECO:0000313" key="1">
    <source>
        <dbReference type="EMBL" id="KAI4819998.1"/>
    </source>
</evidence>
<dbReference type="Proteomes" id="UP001057452">
    <property type="component" value="Chromosome 9"/>
</dbReference>
<proteinExistence type="predicted"/>
<dbReference type="EMBL" id="CM043793">
    <property type="protein sequence ID" value="KAI4819998.1"/>
    <property type="molecule type" value="Genomic_DNA"/>
</dbReference>
<evidence type="ECO:0000313" key="2">
    <source>
        <dbReference type="Proteomes" id="UP001057452"/>
    </source>
</evidence>
<name>A0ACB9X1P6_CHAAC</name>
<gene>
    <name evidence="1" type="ORF">KUCAC02_027996</name>
</gene>
<sequence>MTSRTWQEGPPPHKEKAMIPGPPFLFGACAVFFALIVAFFIPDDHRLVDAKTCSTRKSSNASTAHAQSASPLATPTSDAEDIEPLLQDSSM</sequence>